<evidence type="ECO:0000313" key="2">
    <source>
        <dbReference type="Proteomes" id="UP000770717"/>
    </source>
</evidence>
<evidence type="ECO:0000313" key="1">
    <source>
        <dbReference type="EMBL" id="KAG9494036.1"/>
    </source>
</evidence>
<dbReference type="AlphaFoldDB" id="A0A8J6FTU7"/>
<proteinExistence type="predicted"/>
<comment type="caution">
    <text evidence="1">The sequence shown here is derived from an EMBL/GenBank/DDBJ whole genome shotgun (WGS) entry which is preliminary data.</text>
</comment>
<name>A0A8J6FTU7_ELECQ</name>
<keyword evidence="2" id="KW-1185">Reference proteome</keyword>
<organism evidence="1 2">
    <name type="scientific">Eleutherodactylus coqui</name>
    <name type="common">Puerto Rican coqui</name>
    <dbReference type="NCBI Taxonomy" id="57060"/>
    <lineage>
        <taxon>Eukaryota</taxon>
        <taxon>Metazoa</taxon>
        <taxon>Chordata</taxon>
        <taxon>Craniata</taxon>
        <taxon>Vertebrata</taxon>
        <taxon>Euteleostomi</taxon>
        <taxon>Amphibia</taxon>
        <taxon>Batrachia</taxon>
        <taxon>Anura</taxon>
        <taxon>Neobatrachia</taxon>
        <taxon>Hyloidea</taxon>
        <taxon>Eleutherodactylidae</taxon>
        <taxon>Eleutherodactylinae</taxon>
        <taxon>Eleutherodactylus</taxon>
        <taxon>Eleutherodactylus</taxon>
    </lineage>
</organism>
<protein>
    <submittedName>
        <fullName evidence="1">Uncharacterized protein</fullName>
    </submittedName>
</protein>
<dbReference type="EMBL" id="WNTK01000001">
    <property type="protein sequence ID" value="KAG9494036.1"/>
    <property type="molecule type" value="Genomic_DNA"/>
</dbReference>
<accession>A0A8J6FTU7</accession>
<gene>
    <name evidence="1" type="ORF">GDO78_001729</name>
</gene>
<dbReference type="Proteomes" id="UP000770717">
    <property type="component" value="Unassembled WGS sequence"/>
</dbReference>
<reference evidence="1" key="1">
    <citation type="thesis" date="2020" institute="ProQuest LLC" country="789 East Eisenhower Parkway, Ann Arbor, MI, USA">
        <title>Comparative Genomics and Chromosome Evolution.</title>
        <authorList>
            <person name="Mudd A.B."/>
        </authorList>
    </citation>
    <scope>NUCLEOTIDE SEQUENCE</scope>
    <source>
        <strain evidence="1">HN-11 Male</strain>
        <tissue evidence="1">Kidney and liver</tissue>
    </source>
</reference>
<sequence length="87" mass="10919">MNYYCRVLRLETSQHQSHPLRKDWIMIYVTARNIDSIHQKILQYFTMYTQISIMTHTEHLYHQYHLLHTDKRLAHITIYFKYYIRIM</sequence>